<dbReference type="EMBL" id="CM000763">
    <property type="protein sequence ID" value="EES05085.1"/>
    <property type="molecule type" value="Genomic_DNA"/>
</dbReference>
<proteinExistence type="predicted"/>
<reference evidence="1 2" key="1">
    <citation type="journal article" date="2009" name="Nature">
        <title>The Sorghum bicolor genome and the diversification of grasses.</title>
        <authorList>
            <person name="Paterson A.H."/>
            <person name="Bowers J.E."/>
            <person name="Bruggmann R."/>
            <person name="Dubchak I."/>
            <person name="Grimwood J."/>
            <person name="Gundlach H."/>
            <person name="Haberer G."/>
            <person name="Hellsten U."/>
            <person name="Mitros T."/>
            <person name="Poliakov A."/>
            <person name="Schmutz J."/>
            <person name="Spannagl M."/>
            <person name="Tang H."/>
            <person name="Wang X."/>
            <person name="Wicker T."/>
            <person name="Bharti A.K."/>
            <person name="Chapman J."/>
            <person name="Feltus F.A."/>
            <person name="Gowik U."/>
            <person name="Grigoriev I.V."/>
            <person name="Lyons E."/>
            <person name="Maher C.A."/>
            <person name="Martis M."/>
            <person name="Narechania A."/>
            <person name="Otillar R.P."/>
            <person name="Penning B.W."/>
            <person name="Salamov A.A."/>
            <person name="Wang Y."/>
            <person name="Zhang L."/>
            <person name="Carpita N.C."/>
            <person name="Freeling M."/>
            <person name="Gingle A.R."/>
            <person name="Hash C.T."/>
            <person name="Keller B."/>
            <person name="Klein P."/>
            <person name="Kresovich S."/>
            <person name="McCann M.C."/>
            <person name="Ming R."/>
            <person name="Peterson D.G."/>
            <person name="Mehboob-ur-Rahman"/>
            <person name="Ware D."/>
            <person name="Westhoff P."/>
            <person name="Mayer K.F."/>
            <person name="Messing J."/>
            <person name="Rokhsar D.S."/>
        </authorList>
    </citation>
    <scope>NUCLEOTIDE SEQUENCE [LARGE SCALE GENOMIC DNA]</scope>
    <source>
        <strain evidence="2">cv. BTx623</strain>
    </source>
</reference>
<name>C5XSF4_SORBI</name>
<evidence type="ECO:0000313" key="2">
    <source>
        <dbReference type="Proteomes" id="UP000000768"/>
    </source>
</evidence>
<dbReference type="Proteomes" id="UP000000768">
    <property type="component" value="Chromosome 4"/>
</dbReference>
<dbReference type="HOGENOM" id="CLU_1112940_0_0_1"/>
<evidence type="ECO:0000313" key="1">
    <source>
        <dbReference type="EMBL" id="EES05085.1"/>
    </source>
</evidence>
<dbReference type="Gramene" id="EES05085">
    <property type="protein sequence ID" value="EES05085"/>
    <property type="gene ID" value="SORBI_3004G149500"/>
</dbReference>
<keyword evidence="2" id="KW-1185">Reference proteome</keyword>
<sequence>MAGLKAEGAVLGTVDDDGDIEKTPVMVHAGDGSCAAAPEYAPEYADEDGDQDQQHHDAPPATVVGHSSVMTMLKFHMACEIIDFKHDVRELIVDYLFDPIMDDERVRLLYVALDDDEPRPRGDDGGGDDDDDVEQQQVDEQGRLMVSAAGFVDVLHMRRCIKAFFDPSMVDVQDEDADDDNDRNFWVNFMAATGFVNRLWDLRRIIDVCLDAELDLETRKATIKARLADLEQLLQTRADAVATGEFNLLI</sequence>
<dbReference type="FunCoup" id="C5XSF4">
    <property type="interactions" value="159"/>
</dbReference>
<gene>
    <name evidence="1" type="ORF">SORBI_3004G149500</name>
</gene>
<organism evidence="1 2">
    <name type="scientific">Sorghum bicolor</name>
    <name type="common">Sorghum</name>
    <name type="synonym">Sorghum vulgare</name>
    <dbReference type="NCBI Taxonomy" id="4558"/>
    <lineage>
        <taxon>Eukaryota</taxon>
        <taxon>Viridiplantae</taxon>
        <taxon>Streptophyta</taxon>
        <taxon>Embryophyta</taxon>
        <taxon>Tracheophyta</taxon>
        <taxon>Spermatophyta</taxon>
        <taxon>Magnoliopsida</taxon>
        <taxon>Liliopsida</taxon>
        <taxon>Poales</taxon>
        <taxon>Poaceae</taxon>
        <taxon>PACMAD clade</taxon>
        <taxon>Panicoideae</taxon>
        <taxon>Andropogonodae</taxon>
        <taxon>Andropogoneae</taxon>
        <taxon>Sorghinae</taxon>
        <taxon>Sorghum</taxon>
    </lineage>
</organism>
<dbReference type="OMA" id="MACEIID"/>
<dbReference type="InParanoid" id="C5XSF4"/>
<dbReference type="AlphaFoldDB" id="C5XSF4"/>
<protein>
    <submittedName>
        <fullName evidence="1">Uncharacterized protein</fullName>
    </submittedName>
</protein>
<dbReference type="eggNOG" id="ENOG502R3RA">
    <property type="taxonomic scope" value="Eukaryota"/>
</dbReference>
<accession>C5XSF4</accession>
<reference evidence="2" key="2">
    <citation type="journal article" date="2018" name="Plant J.">
        <title>The Sorghum bicolor reference genome: improved assembly, gene annotations, a transcriptome atlas, and signatures of genome organization.</title>
        <authorList>
            <person name="McCormick R.F."/>
            <person name="Truong S.K."/>
            <person name="Sreedasyam A."/>
            <person name="Jenkins J."/>
            <person name="Shu S."/>
            <person name="Sims D."/>
            <person name="Kennedy M."/>
            <person name="Amirebrahimi M."/>
            <person name="Weers B.D."/>
            <person name="McKinley B."/>
            <person name="Mattison A."/>
            <person name="Morishige D.T."/>
            <person name="Grimwood J."/>
            <person name="Schmutz J."/>
            <person name="Mullet J.E."/>
        </authorList>
    </citation>
    <scope>NUCLEOTIDE SEQUENCE [LARGE SCALE GENOMIC DNA]</scope>
    <source>
        <strain evidence="2">cv. BTx623</strain>
    </source>
</reference>